<evidence type="ECO:0000313" key="1">
    <source>
        <dbReference type="EMBL" id="KAJ7222543.1"/>
    </source>
</evidence>
<dbReference type="AlphaFoldDB" id="A0AAD6YL26"/>
<organism evidence="1 2">
    <name type="scientific">Mycena pura</name>
    <dbReference type="NCBI Taxonomy" id="153505"/>
    <lineage>
        <taxon>Eukaryota</taxon>
        <taxon>Fungi</taxon>
        <taxon>Dikarya</taxon>
        <taxon>Basidiomycota</taxon>
        <taxon>Agaricomycotina</taxon>
        <taxon>Agaricomycetes</taxon>
        <taxon>Agaricomycetidae</taxon>
        <taxon>Agaricales</taxon>
        <taxon>Marasmiineae</taxon>
        <taxon>Mycenaceae</taxon>
        <taxon>Mycena</taxon>
    </lineage>
</organism>
<evidence type="ECO:0000313" key="2">
    <source>
        <dbReference type="Proteomes" id="UP001219525"/>
    </source>
</evidence>
<comment type="caution">
    <text evidence="1">The sequence shown here is derived from an EMBL/GenBank/DDBJ whole genome shotgun (WGS) entry which is preliminary data.</text>
</comment>
<dbReference type="Proteomes" id="UP001219525">
    <property type="component" value="Unassembled WGS sequence"/>
</dbReference>
<reference evidence="1" key="1">
    <citation type="submission" date="2023-03" db="EMBL/GenBank/DDBJ databases">
        <title>Massive genome expansion in bonnet fungi (Mycena s.s.) driven by repeated elements and novel gene families across ecological guilds.</title>
        <authorList>
            <consortium name="Lawrence Berkeley National Laboratory"/>
            <person name="Harder C.B."/>
            <person name="Miyauchi S."/>
            <person name="Viragh M."/>
            <person name="Kuo A."/>
            <person name="Thoen E."/>
            <person name="Andreopoulos B."/>
            <person name="Lu D."/>
            <person name="Skrede I."/>
            <person name="Drula E."/>
            <person name="Henrissat B."/>
            <person name="Morin E."/>
            <person name="Kohler A."/>
            <person name="Barry K."/>
            <person name="LaButti K."/>
            <person name="Morin E."/>
            <person name="Salamov A."/>
            <person name="Lipzen A."/>
            <person name="Mereny Z."/>
            <person name="Hegedus B."/>
            <person name="Baldrian P."/>
            <person name="Stursova M."/>
            <person name="Weitz H."/>
            <person name="Taylor A."/>
            <person name="Grigoriev I.V."/>
            <person name="Nagy L.G."/>
            <person name="Martin F."/>
            <person name="Kauserud H."/>
        </authorList>
    </citation>
    <scope>NUCLEOTIDE SEQUENCE</scope>
    <source>
        <strain evidence="1">9144</strain>
    </source>
</reference>
<protein>
    <submittedName>
        <fullName evidence="1">Uncharacterized protein</fullName>
    </submittedName>
</protein>
<gene>
    <name evidence="1" type="ORF">GGX14DRAFT_429031</name>
</gene>
<feature type="non-terminal residue" evidence="1">
    <location>
        <position position="1"/>
    </location>
</feature>
<sequence length="198" mass="22949">QLEGLRALRRLALRSPTLSLRHPILHRPLATVSKTFPPTKKGVRVGVERNPCLDFYRTKIDLAPFSCDWDKFSDWHFFTVPPEWHDLTEMDFFARRVYKLPGTVRPLAYLMDTPEACIAFEAGGEYYYLDTASRNFLVCYGGDFTSHDSFLTAFIHDRPCHLEGTVHKFPDNVGDLDEVVFREQRLRKKVAKKRGVEL</sequence>
<accession>A0AAD6YL26</accession>
<feature type="non-terminal residue" evidence="1">
    <location>
        <position position="198"/>
    </location>
</feature>
<name>A0AAD6YL26_9AGAR</name>
<keyword evidence="2" id="KW-1185">Reference proteome</keyword>
<proteinExistence type="predicted"/>
<dbReference type="EMBL" id="JARJCW010000007">
    <property type="protein sequence ID" value="KAJ7222543.1"/>
    <property type="molecule type" value="Genomic_DNA"/>
</dbReference>